<dbReference type="EMBL" id="CAADFC020000010">
    <property type="protein sequence ID" value="VIO70158.1"/>
    <property type="molecule type" value="Genomic_DNA"/>
</dbReference>
<accession>A0A508TB99</accession>
<proteinExistence type="predicted"/>
<organism evidence="2 3">
    <name type="scientific">Bradyrhizobium ivorense</name>
    <dbReference type="NCBI Taxonomy" id="2511166"/>
    <lineage>
        <taxon>Bacteria</taxon>
        <taxon>Pseudomonadati</taxon>
        <taxon>Pseudomonadota</taxon>
        <taxon>Alphaproteobacteria</taxon>
        <taxon>Hyphomicrobiales</taxon>
        <taxon>Nitrobacteraceae</taxon>
        <taxon>Bradyrhizobium</taxon>
    </lineage>
</organism>
<dbReference type="AlphaFoldDB" id="A0A508TB99"/>
<protein>
    <submittedName>
        <fullName evidence="2">Uncharacterized protein</fullName>
    </submittedName>
</protein>
<name>A0A508TB99_9BRAD</name>
<sequence>MAKALFWGTLLFVLIIGGLSYFYTQALNQLQADSEKIAQIRTDYETRLHELQKNLMVEQTKTVAVPTQTVTTECRSPNINFGGIKLPPVCTPVVKTTTQNVQQVVKVEDAKVRAELDETLARLKGLSNQNQNAKSVLDEFRPWYEFAQQLMKPVISITVLVVSLIIILSKRYNADQEKWAFGSLGTIIGVWLK</sequence>
<keyword evidence="3" id="KW-1185">Reference proteome</keyword>
<evidence type="ECO:0000313" key="3">
    <source>
        <dbReference type="Proteomes" id="UP000328092"/>
    </source>
</evidence>
<keyword evidence="1" id="KW-0812">Transmembrane</keyword>
<dbReference type="RefSeq" id="WP_139481335.1">
    <property type="nucleotide sequence ID" value="NZ_CAADFB020000014.1"/>
</dbReference>
<comment type="caution">
    <text evidence="2">The sequence shown here is derived from an EMBL/GenBank/DDBJ whole genome shotgun (WGS) entry which is preliminary data.</text>
</comment>
<keyword evidence="1" id="KW-1133">Transmembrane helix</keyword>
<reference evidence="2" key="1">
    <citation type="submission" date="2019-02" db="EMBL/GenBank/DDBJ databases">
        <authorList>
            <person name="Pothier F.J."/>
        </authorList>
    </citation>
    <scope>NUCLEOTIDE SEQUENCE</scope>
    <source>
        <strain evidence="2">CI-1B</strain>
    </source>
</reference>
<dbReference type="Proteomes" id="UP000328092">
    <property type="component" value="Unassembled WGS sequence"/>
</dbReference>
<feature type="transmembrane region" description="Helical" evidence="1">
    <location>
        <begin position="150"/>
        <end position="168"/>
    </location>
</feature>
<evidence type="ECO:0000313" key="2">
    <source>
        <dbReference type="EMBL" id="VIO70158.1"/>
    </source>
</evidence>
<gene>
    <name evidence="2" type="ORF">CI1B_29810</name>
</gene>
<evidence type="ECO:0000256" key="1">
    <source>
        <dbReference type="SAM" id="Phobius"/>
    </source>
</evidence>
<keyword evidence="1" id="KW-0472">Membrane</keyword>